<name>A0ABV7BYP5_9PROT</name>
<dbReference type="EMBL" id="JBHRSB010000004">
    <property type="protein sequence ID" value="MFC3001125.1"/>
    <property type="molecule type" value="Genomic_DNA"/>
</dbReference>
<feature type="compositionally biased region" description="Polar residues" evidence="1">
    <location>
        <begin position="1"/>
        <end position="14"/>
    </location>
</feature>
<evidence type="ECO:0000313" key="2">
    <source>
        <dbReference type="EMBL" id="MFC3001125.1"/>
    </source>
</evidence>
<protein>
    <recommendedName>
        <fullName evidence="4">SPOR domain-containing protein</fullName>
    </recommendedName>
</protein>
<evidence type="ECO:0000313" key="3">
    <source>
        <dbReference type="Proteomes" id="UP001595420"/>
    </source>
</evidence>
<feature type="region of interest" description="Disordered" evidence="1">
    <location>
        <begin position="1"/>
        <end position="23"/>
    </location>
</feature>
<comment type="caution">
    <text evidence="2">The sequence shown here is derived from an EMBL/GenBank/DDBJ whole genome shotgun (WGS) entry which is preliminary data.</text>
</comment>
<feature type="region of interest" description="Disordered" evidence="1">
    <location>
        <begin position="41"/>
        <end position="73"/>
    </location>
</feature>
<evidence type="ECO:0008006" key="4">
    <source>
        <dbReference type="Google" id="ProtNLM"/>
    </source>
</evidence>
<reference evidence="3" key="1">
    <citation type="journal article" date="2019" name="Int. J. Syst. Evol. Microbiol.">
        <title>The Global Catalogue of Microorganisms (GCM) 10K type strain sequencing project: providing services to taxonomists for standard genome sequencing and annotation.</title>
        <authorList>
            <consortium name="The Broad Institute Genomics Platform"/>
            <consortium name="The Broad Institute Genome Sequencing Center for Infectious Disease"/>
            <person name="Wu L."/>
            <person name="Ma J."/>
        </authorList>
    </citation>
    <scope>NUCLEOTIDE SEQUENCE [LARGE SCALE GENOMIC DNA]</scope>
    <source>
        <strain evidence="3">CGMCC 1.16855</strain>
    </source>
</reference>
<accession>A0ABV7BYP5</accession>
<keyword evidence="3" id="KW-1185">Reference proteome</keyword>
<proteinExistence type="predicted"/>
<evidence type="ECO:0000256" key="1">
    <source>
        <dbReference type="SAM" id="MobiDB-lite"/>
    </source>
</evidence>
<organism evidence="2 3">
    <name type="scientific">Falsiroseomonas tokyonensis</name>
    <dbReference type="NCBI Taxonomy" id="430521"/>
    <lineage>
        <taxon>Bacteria</taxon>
        <taxon>Pseudomonadati</taxon>
        <taxon>Pseudomonadota</taxon>
        <taxon>Alphaproteobacteria</taxon>
        <taxon>Acetobacterales</taxon>
        <taxon>Roseomonadaceae</taxon>
        <taxon>Falsiroseomonas</taxon>
    </lineage>
</organism>
<dbReference type="Proteomes" id="UP001595420">
    <property type="component" value="Unassembled WGS sequence"/>
</dbReference>
<sequence>MAITVDSSQWTGESSEAKGPPVVWGEFADEATRDAAILRLRELGQADNTPATDGDRPLDQPDEDPEGADLRNRRQLGVGIGMAASAMGAAGLVIATGGALLPAVAAAAAAGAGAGVAGEAVAAAVTDEPTTPTRLPPSDGPLIGLRAPDEATRKAAETALRELGAIRITFDQD</sequence>
<gene>
    <name evidence="2" type="ORF">ACFOD3_14565</name>
</gene>
<dbReference type="RefSeq" id="WP_216837212.1">
    <property type="nucleotide sequence ID" value="NZ_JAFNJS010000004.1"/>
</dbReference>